<dbReference type="AlphaFoldDB" id="A0A941HYL7"/>
<evidence type="ECO:0000313" key="2">
    <source>
        <dbReference type="EMBL" id="MBR7621555.1"/>
    </source>
</evidence>
<name>A0A941HYL7_9CAUL</name>
<feature type="transmembrane region" description="Helical" evidence="1">
    <location>
        <begin position="33"/>
        <end position="52"/>
    </location>
</feature>
<gene>
    <name evidence="2" type="ORF">JKL49_19340</name>
</gene>
<dbReference type="EMBL" id="JAGSGD010000002">
    <property type="protein sequence ID" value="MBR7621555.1"/>
    <property type="molecule type" value="Genomic_DNA"/>
</dbReference>
<proteinExistence type="predicted"/>
<reference evidence="2" key="1">
    <citation type="submission" date="2021-04" db="EMBL/GenBank/DDBJ databases">
        <title>Draft genome assembly of strain Phenylobacterium sp. 20VBR1 using MiniION and Illumina platforms.</title>
        <authorList>
            <person name="Thomas F.A."/>
            <person name="Krishnan K.P."/>
            <person name="Sinha R.K."/>
        </authorList>
    </citation>
    <scope>NUCLEOTIDE SEQUENCE</scope>
    <source>
        <strain evidence="2">20VBR1</strain>
    </source>
</reference>
<feature type="transmembrane region" description="Helical" evidence="1">
    <location>
        <begin position="64"/>
        <end position="83"/>
    </location>
</feature>
<comment type="caution">
    <text evidence="2">The sequence shown here is derived from an EMBL/GenBank/DDBJ whole genome shotgun (WGS) entry which is preliminary data.</text>
</comment>
<keyword evidence="3" id="KW-1185">Reference proteome</keyword>
<keyword evidence="1" id="KW-0472">Membrane</keyword>
<evidence type="ECO:0000313" key="3">
    <source>
        <dbReference type="Proteomes" id="UP000622580"/>
    </source>
</evidence>
<sequence>MADSRHIAGLAGPTLVAMTTSEALNLDIWAGVSPTLVYLNGLMLFVAGVAIIRTHNVWTRGWPVLVTLLGWGALTVGLLRMFAPRAPQLAPSGSTYAVIGLLFLVGGVLTFQGYRRPGPRDRAA</sequence>
<dbReference type="RefSeq" id="WP_215343072.1">
    <property type="nucleotide sequence ID" value="NZ_JAGSGD010000002.1"/>
</dbReference>
<evidence type="ECO:0000256" key="1">
    <source>
        <dbReference type="SAM" id="Phobius"/>
    </source>
</evidence>
<feature type="transmembrane region" description="Helical" evidence="1">
    <location>
        <begin position="95"/>
        <end position="114"/>
    </location>
</feature>
<organism evidence="2 3">
    <name type="scientific">Phenylobacterium glaciei</name>
    <dbReference type="NCBI Taxonomy" id="2803784"/>
    <lineage>
        <taxon>Bacteria</taxon>
        <taxon>Pseudomonadati</taxon>
        <taxon>Pseudomonadota</taxon>
        <taxon>Alphaproteobacteria</taxon>
        <taxon>Caulobacterales</taxon>
        <taxon>Caulobacteraceae</taxon>
        <taxon>Phenylobacterium</taxon>
    </lineage>
</organism>
<accession>A0A941HYL7</accession>
<keyword evidence="1" id="KW-1133">Transmembrane helix</keyword>
<protein>
    <submittedName>
        <fullName evidence="2">Uncharacterized protein</fullName>
    </submittedName>
</protein>
<keyword evidence="1" id="KW-0812">Transmembrane</keyword>
<dbReference type="Proteomes" id="UP000622580">
    <property type="component" value="Unassembled WGS sequence"/>
</dbReference>